<gene>
    <name evidence="13" type="ORF">I6N98_04075</name>
</gene>
<dbReference type="GO" id="GO:0019143">
    <property type="term" value="F:3-deoxy-manno-octulosonate-8-phosphatase activity"/>
    <property type="evidence" value="ECO:0007669"/>
    <property type="project" value="UniProtKB-UniRule"/>
</dbReference>
<dbReference type="Proteomes" id="UP000596063">
    <property type="component" value="Chromosome"/>
</dbReference>
<dbReference type="InterPro" id="IPR023214">
    <property type="entry name" value="HAD_sf"/>
</dbReference>
<dbReference type="Pfam" id="PF08282">
    <property type="entry name" value="Hydrolase_3"/>
    <property type="match status" value="1"/>
</dbReference>
<comment type="subunit">
    <text evidence="4 11">Homotetramer.</text>
</comment>
<sequence>MQSITEKAKAVTLLAMDVDGVLTNGSLYFGNSGEEMKAFSILDGLGIKLLRDAGVTPALITGRRSELVARRAAELGIELIYQGREDKRVALEELCRDQQLELSQVAYVGDDLPDLGAIRAAGLGVTVANGHHFVAAHADLQTRAAGGSGAIREVCEVILEAKGLLTSSLEAYL</sequence>
<keyword evidence="11" id="KW-0448">Lipopolysaccharide biosynthesis</keyword>
<dbReference type="AlphaFoldDB" id="A0A7T4URB5"/>
<keyword evidence="14" id="KW-1185">Reference proteome</keyword>
<evidence type="ECO:0000256" key="5">
    <source>
        <dbReference type="ARBA" id="ARBA00013066"/>
    </source>
</evidence>
<dbReference type="GO" id="GO:0009103">
    <property type="term" value="P:lipopolysaccharide biosynthetic process"/>
    <property type="evidence" value="ECO:0007669"/>
    <property type="project" value="UniProtKB-UniRule"/>
</dbReference>
<keyword evidence="8 11" id="KW-0378">Hydrolase</keyword>
<evidence type="ECO:0000256" key="4">
    <source>
        <dbReference type="ARBA" id="ARBA00011881"/>
    </source>
</evidence>
<evidence type="ECO:0000256" key="11">
    <source>
        <dbReference type="PIRNR" id="PIRNR006118"/>
    </source>
</evidence>
<comment type="function">
    <text evidence="11">Catalyzes the hydrolysis of 3-deoxy-D-manno-octulosonate 8-phosphate (KDO 8-P) to 3-deoxy-D-manno-octulosonate (KDO) and inorganic phosphate.</text>
</comment>
<evidence type="ECO:0000256" key="1">
    <source>
        <dbReference type="ARBA" id="ARBA00000898"/>
    </source>
</evidence>
<keyword evidence="7 11" id="KW-0479">Metal-binding</keyword>
<dbReference type="FunFam" id="3.40.50.1000:FF:000029">
    <property type="entry name" value="3-deoxy-D-manno-octulosonate 8-phosphate phosphatase KdsC"/>
    <property type="match status" value="1"/>
</dbReference>
<evidence type="ECO:0000256" key="6">
    <source>
        <dbReference type="ARBA" id="ARBA00020092"/>
    </source>
</evidence>
<evidence type="ECO:0000256" key="12">
    <source>
        <dbReference type="PIRSR" id="PIRSR006118-2"/>
    </source>
</evidence>
<evidence type="ECO:0000256" key="8">
    <source>
        <dbReference type="ARBA" id="ARBA00022801"/>
    </source>
</evidence>
<evidence type="ECO:0000256" key="3">
    <source>
        <dbReference type="ARBA" id="ARBA00005893"/>
    </source>
</evidence>
<evidence type="ECO:0000256" key="9">
    <source>
        <dbReference type="ARBA" id="ARBA00022842"/>
    </source>
</evidence>
<dbReference type="EMBL" id="CP066167">
    <property type="protein sequence ID" value="QQD19043.1"/>
    <property type="molecule type" value="Genomic_DNA"/>
</dbReference>
<dbReference type="CDD" id="cd01630">
    <property type="entry name" value="HAD_KDO-like"/>
    <property type="match status" value="1"/>
</dbReference>
<proteinExistence type="inferred from homology"/>
<dbReference type="Gene3D" id="3.40.50.1000">
    <property type="entry name" value="HAD superfamily/HAD-like"/>
    <property type="match status" value="1"/>
</dbReference>
<feature type="binding site" evidence="12">
    <location>
        <position position="17"/>
    </location>
    <ligand>
        <name>Mg(2+)</name>
        <dbReference type="ChEBI" id="CHEBI:18420"/>
    </ligand>
</feature>
<accession>A0A7T4URB5</accession>
<dbReference type="PANTHER" id="PTHR21485:SF3">
    <property type="entry name" value="N-ACYLNEURAMINATE CYTIDYLYLTRANSFERASE"/>
    <property type="match status" value="1"/>
</dbReference>
<dbReference type="PIRSF" id="PIRSF006118">
    <property type="entry name" value="KDO8-P_Ptase"/>
    <property type="match status" value="1"/>
</dbReference>
<dbReference type="GO" id="GO:0008781">
    <property type="term" value="F:N-acylneuraminate cytidylyltransferase activity"/>
    <property type="evidence" value="ECO:0007669"/>
    <property type="project" value="TreeGrafter"/>
</dbReference>
<dbReference type="KEGG" id="snan:I6N98_04075"/>
<dbReference type="SFLD" id="SFLDG01136">
    <property type="entry name" value="C1.6:_Phosphoserine_Phosphatas"/>
    <property type="match status" value="1"/>
</dbReference>
<evidence type="ECO:0000256" key="7">
    <source>
        <dbReference type="ARBA" id="ARBA00022723"/>
    </source>
</evidence>
<comment type="similarity">
    <text evidence="3 11">Belongs to the KdsC family.</text>
</comment>
<dbReference type="PANTHER" id="PTHR21485">
    <property type="entry name" value="HAD SUPERFAMILY MEMBERS CMAS AND KDSC"/>
    <property type="match status" value="1"/>
</dbReference>
<protein>
    <recommendedName>
        <fullName evidence="6 11">3-deoxy-D-manno-octulosonate 8-phosphate phosphatase KdsC</fullName>
        <ecNumber evidence="5 11">3.1.3.45</ecNumber>
    </recommendedName>
    <alternativeName>
        <fullName evidence="10 11">KDO 8-P phosphatase</fullName>
    </alternativeName>
</protein>
<dbReference type="GO" id="GO:0046872">
    <property type="term" value="F:metal ion binding"/>
    <property type="evidence" value="ECO:0007669"/>
    <property type="project" value="UniProtKB-UniRule"/>
</dbReference>
<evidence type="ECO:0000313" key="14">
    <source>
        <dbReference type="Proteomes" id="UP000596063"/>
    </source>
</evidence>
<comment type="cofactor">
    <cofactor evidence="2 11 12">
        <name>Mg(2+)</name>
        <dbReference type="ChEBI" id="CHEBI:18420"/>
    </cofactor>
</comment>
<dbReference type="SFLD" id="SFLDS00003">
    <property type="entry name" value="Haloacid_Dehalogenase"/>
    <property type="match status" value="1"/>
</dbReference>
<reference evidence="13 14" key="1">
    <citation type="submission" date="2020-12" db="EMBL/GenBank/DDBJ databases">
        <authorList>
            <person name="Shan Y."/>
        </authorList>
    </citation>
    <scope>NUCLEOTIDE SEQUENCE [LARGE SCALE GENOMIC DNA]</scope>
    <source>
        <strain evidence="14">csc3.9</strain>
    </source>
</reference>
<evidence type="ECO:0000313" key="13">
    <source>
        <dbReference type="EMBL" id="QQD19043.1"/>
    </source>
</evidence>
<evidence type="ECO:0000256" key="10">
    <source>
        <dbReference type="ARBA" id="ARBA00031051"/>
    </source>
</evidence>
<dbReference type="EC" id="3.1.3.45" evidence="5 11"/>
<name>A0A7T4URB5_9GAMM</name>
<dbReference type="InterPro" id="IPR036412">
    <property type="entry name" value="HAD-like_sf"/>
</dbReference>
<dbReference type="InterPro" id="IPR050793">
    <property type="entry name" value="CMP-NeuNAc_synthase"/>
</dbReference>
<feature type="binding site" evidence="12">
    <location>
        <position position="19"/>
    </location>
    <ligand>
        <name>substrate</name>
    </ligand>
</feature>
<organism evidence="13 14">
    <name type="scientific">Spongiibacter nanhainus</name>
    <dbReference type="NCBI Taxonomy" id="2794344"/>
    <lineage>
        <taxon>Bacteria</taxon>
        <taxon>Pseudomonadati</taxon>
        <taxon>Pseudomonadota</taxon>
        <taxon>Gammaproteobacteria</taxon>
        <taxon>Cellvibrionales</taxon>
        <taxon>Spongiibacteraceae</taxon>
        <taxon>Spongiibacter</taxon>
    </lineage>
</organism>
<evidence type="ECO:0000256" key="2">
    <source>
        <dbReference type="ARBA" id="ARBA00001946"/>
    </source>
</evidence>
<dbReference type="SFLD" id="SFLDG01138">
    <property type="entry name" value="C1.6.2:_Deoxy-d-mannose-octulo"/>
    <property type="match status" value="1"/>
</dbReference>
<dbReference type="RefSeq" id="WP_198570528.1">
    <property type="nucleotide sequence ID" value="NZ_CP066167.1"/>
</dbReference>
<dbReference type="InterPro" id="IPR010023">
    <property type="entry name" value="KdsC_fam"/>
</dbReference>
<feature type="binding site" evidence="12">
    <location>
        <position position="110"/>
    </location>
    <ligand>
        <name>Mg(2+)</name>
        <dbReference type="ChEBI" id="CHEBI:18420"/>
    </ligand>
</feature>
<comment type="catalytic activity">
    <reaction evidence="1 11">
        <text>3-deoxy-alpha-D-manno-2-octulosonate-8-phosphate + H2O = 3-deoxy-alpha-D-manno-oct-2-ulosonate + phosphate</text>
        <dbReference type="Rhea" id="RHEA:11500"/>
        <dbReference type="ChEBI" id="CHEBI:15377"/>
        <dbReference type="ChEBI" id="CHEBI:43474"/>
        <dbReference type="ChEBI" id="CHEBI:85985"/>
        <dbReference type="ChEBI" id="CHEBI:85986"/>
        <dbReference type="EC" id="3.1.3.45"/>
    </reaction>
</comment>
<dbReference type="SUPFAM" id="SSF56784">
    <property type="entry name" value="HAD-like"/>
    <property type="match status" value="1"/>
</dbReference>
<keyword evidence="9 11" id="KW-0460">Magnesium</keyword>
<dbReference type="NCBIfam" id="TIGR01670">
    <property type="entry name" value="KdsC-phosphatas"/>
    <property type="match status" value="1"/>
</dbReference>